<evidence type="ECO:0000256" key="3">
    <source>
        <dbReference type="ARBA" id="ARBA00023136"/>
    </source>
</evidence>
<dbReference type="InterPro" id="IPR020846">
    <property type="entry name" value="MFS_dom"/>
</dbReference>
<feature type="transmembrane region" description="Helical" evidence="4">
    <location>
        <begin position="280"/>
        <end position="297"/>
    </location>
</feature>
<evidence type="ECO:0000256" key="4">
    <source>
        <dbReference type="SAM" id="Phobius"/>
    </source>
</evidence>
<feature type="transmembrane region" description="Helical" evidence="4">
    <location>
        <begin position="12"/>
        <end position="32"/>
    </location>
</feature>
<protein>
    <submittedName>
        <fullName evidence="6">MFS transporter</fullName>
    </submittedName>
</protein>
<feature type="transmembrane region" description="Helical" evidence="4">
    <location>
        <begin position="102"/>
        <end position="123"/>
    </location>
</feature>
<evidence type="ECO:0000259" key="5">
    <source>
        <dbReference type="PROSITE" id="PS50850"/>
    </source>
</evidence>
<name>A0A9X1X058_9SPHI</name>
<dbReference type="PROSITE" id="PS50850">
    <property type="entry name" value="MFS"/>
    <property type="match status" value="1"/>
</dbReference>
<evidence type="ECO:0000313" key="6">
    <source>
        <dbReference type="EMBL" id="MCJ8208361.1"/>
    </source>
</evidence>
<organism evidence="6 7">
    <name type="scientific">Mucilaginibacter straminoryzae</name>
    <dbReference type="NCBI Taxonomy" id="2932774"/>
    <lineage>
        <taxon>Bacteria</taxon>
        <taxon>Pseudomonadati</taxon>
        <taxon>Bacteroidota</taxon>
        <taxon>Sphingobacteriia</taxon>
        <taxon>Sphingobacteriales</taxon>
        <taxon>Sphingobacteriaceae</taxon>
        <taxon>Mucilaginibacter</taxon>
    </lineage>
</organism>
<dbReference type="SUPFAM" id="SSF103473">
    <property type="entry name" value="MFS general substrate transporter"/>
    <property type="match status" value="1"/>
</dbReference>
<feature type="transmembrane region" description="Helical" evidence="4">
    <location>
        <begin position="44"/>
        <end position="67"/>
    </location>
</feature>
<sequence length="408" mass="43972">MAIHTTNTLTKVQIIIMSVTAGICVANVYYIQPILNTVAASIHIPGHSAGILAVLAQAGYGLGLFFLTPIGDKVDRKKLILWLQVLLAASLLVTGLSKNIYVLYLCSVLIGTFAVAAQVILPMAASIVTTDRGKIVGLIFTGILAGVLAARVFSGFITDLLGWHYVYLISAGMVTISAILMQADFPSTTDRFRGNYFELLHSAVYQFKRFSKLRTSAIIGGLMFGTLSSFWTTLTFHLSGAPFNYKATTIGLFGILAAASALLVPAFGKLADKGNVNRSLVITISMVLLSIVIQFIFPSSLPVLCLSVILLDIGVQATQVTNIAVIYGLDATANSRINTMYMTIYFLGGAGGAYAGVLSWNHFQWNGVLGQMLLLSLIAMAIVFLRRNKDKKQEALDGRELHNELAHN</sequence>
<feature type="transmembrane region" description="Helical" evidence="4">
    <location>
        <begin position="79"/>
        <end position="96"/>
    </location>
</feature>
<evidence type="ECO:0000256" key="2">
    <source>
        <dbReference type="ARBA" id="ARBA00022989"/>
    </source>
</evidence>
<feature type="transmembrane region" description="Helical" evidence="4">
    <location>
        <begin position="135"/>
        <end position="157"/>
    </location>
</feature>
<feature type="transmembrane region" description="Helical" evidence="4">
    <location>
        <begin position="303"/>
        <end position="327"/>
    </location>
</feature>
<feature type="transmembrane region" description="Helical" evidence="4">
    <location>
        <begin position="163"/>
        <end position="183"/>
    </location>
</feature>
<dbReference type="PANTHER" id="PTHR42910:SF1">
    <property type="entry name" value="MAJOR FACILITATOR SUPERFAMILY (MFS) PROFILE DOMAIN-CONTAINING PROTEIN"/>
    <property type="match status" value="1"/>
</dbReference>
<evidence type="ECO:0000313" key="7">
    <source>
        <dbReference type="Proteomes" id="UP001139450"/>
    </source>
</evidence>
<dbReference type="InterPro" id="IPR036259">
    <property type="entry name" value="MFS_trans_sf"/>
</dbReference>
<keyword evidence="1 4" id="KW-0812">Transmembrane</keyword>
<feature type="transmembrane region" description="Helical" evidence="4">
    <location>
        <begin position="363"/>
        <end position="385"/>
    </location>
</feature>
<keyword evidence="3 4" id="KW-0472">Membrane</keyword>
<dbReference type="Pfam" id="PF07690">
    <property type="entry name" value="MFS_1"/>
    <property type="match status" value="1"/>
</dbReference>
<feature type="domain" description="Major facilitator superfamily (MFS) profile" evidence="5">
    <location>
        <begin position="13"/>
        <end position="391"/>
    </location>
</feature>
<dbReference type="AlphaFoldDB" id="A0A9X1X058"/>
<comment type="caution">
    <text evidence="6">The sequence shown here is derived from an EMBL/GenBank/DDBJ whole genome shotgun (WGS) entry which is preliminary data.</text>
</comment>
<dbReference type="RefSeq" id="WP_245128192.1">
    <property type="nucleotide sequence ID" value="NZ_JALJEJ010000001.1"/>
</dbReference>
<dbReference type="EMBL" id="JALJEJ010000001">
    <property type="protein sequence ID" value="MCJ8208361.1"/>
    <property type="molecule type" value="Genomic_DNA"/>
</dbReference>
<accession>A0A9X1X058</accession>
<dbReference type="Gene3D" id="1.20.1250.20">
    <property type="entry name" value="MFS general substrate transporter like domains"/>
    <property type="match status" value="1"/>
</dbReference>
<keyword evidence="7" id="KW-1185">Reference proteome</keyword>
<dbReference type="InterPro" id="IPR011701">
    <property type="entry name" value="MFS"/>
</dbReference>
<feature type="transmembrane region" description="Helical" evidence="4">
    <location>
        <begin position="339"/>
        <end position="357"/>
    </location>
</feature>
<dbReference type="GO" id="GO:0022857">
    <property type="term" value="F:transmembrane transporter activity"/>
    <property type="evidence" value="ECO:0007669"/>
    <property type="project" value="InterPro"/>
</dbReference>
<keyword evidence="2 4" id="KW-1133">Transmembrane helix</keyword>
<dbReference type="PANTHER" id="PTHR42910">
    <property type="entry name" value="TRANSPORTER SCO4007-RELATED"/>
    <property type="match status" value="1"/>
</dbReference>
<proteinExistence type="predicted"/>
<feature type="transmembrane region" description="Helical" evidence="4">
    <location>
        <begin position="250"/>
        <end position="268"/>
    </location>
</feature>
<feature type="transmembrane region" description="Helical" evidence="4">
    <location>
        <begin position="217"/>
        <end position="238"/>
    </location>
</feature>
<dbReference type="Proteomes" id="UP001139450">
    <property type="component" value="Unassembled WGS sequence"/>
</dbReference>
<dbReference type="CDD" id="cd17324">
    <property type="entry name" value="MFS_NepI_like"/>
    <property type="match status" value="1"/>
</dbReference>
<reference evidence="6" key="1">
    <citation type="submission" date="2022-04" db="EMBL/GenBank/DDBJ databases">
        <title>Mucilaginibacter sp. RS28 isolated from freshwater.</title>
        <authorList>
            <person name="Ko S.-R."/>
        </authorList>
    </citation>
    <scope>NUCLEOTIDE SEQUENCE</scope>
    <source>
        <strain evidence="6">RS28</strain>
    </source>
</reference>
<evidence type="ECO:0000256" key="1">
    <source>
        <dbReference type="ARBA" id="ARBA00022692"/>
    </source>
</evidence>
<gene>
    <name evidence="6" type="ORF">MUY27_01485</name>
</gene>